<evidence type="ECO:0000313" key="3">
    <source>
        <dbReference type="Proteomes" id="UP000469670"/>
    </source>
</evidence>
<evidence type="ECO:0000256" key="1">
    <source>
        <dbReference type="SAM" id="MobiDB-lite"/>
    </source>
</evidence>
<protein>
    <submittedName>
        <fullName evidence="2">Uncharacterized protein</fullName>
    </submittedName>
</protein>
<evidence type="ECO:0000313" key="2">
    <source>
        <dbReference type="EMBL" id="NEC20522.1"/>
    </source>
</evidence>
<gene>
    <name evidence="2" type="ORF">G3I50_20060</name>
</gene>
<dbReference type="EMBL" id="JAAGMP010000895">
    <property type="protein sequence ID" value="NEC20522.1"/>
    <property type="molecule type" value="Genomic_DNA"/>
</dbReference>
<reference evidence="2 3" key="1">
    <citation type="submission" date="2020-01" db="EMBL/GenBank/DDBJ databases">
        <title>Insect and environment-associated Actinomycetes.</title>
        <authorList>
            <person name="Currrie C."/>
            <person name="Chevrette M."/>
            <person name="Carlson C."/>
            <person name="Stubbendieck R."/>
            <person name="Wendt-Pienkowski E."/>
        </authorList>
    </citation>
    <scope>NUCLEOTIDE SEQUENCE [LARGE SCALE GENOMIC DNA]</scope>
    <source>
        <strain evidence="2 3">SID7590</strain>
    </source>
</reference>
<sequence length="277" mass="30228">MANAPKKRPPTNTSGRPPRGPRPVTTDRNLRAGLTAASARLKEVNSPELASYVDTVLSVGAFRVRESEGGDNLTIRLPVTARDHIKKAAADMGVDVNSVVEEGFRRFLAGEFRVPARGWERRGTAQAKANLNARPAELLQKQVAETGTLPMHVAADYLMKVFRTGPYADDYQGEALSPGRERMPQVPRAVREQIRAAAGGRASMDIEEGFTKLLAGEIDPVAPVWADTSDMVPFKVRPNDDLFNRVKDLLKDVKGVTPMHVGISYLLDKYGIDPATS</sequence>
<dbReference type="RefSeq" id="WP_164204282.1">
    <property type="nucleotide sequence ID" value="NZ_JAAGMP010000895.1"/>
</dbReference>
<dbReference type="AlphaFoldDB" id="A0A7K3S0T5"/>
<name>A0A7K3S0T5_9ACTN</name>
<proteinExistence type="predicted"/>
<comment type="caution">
    <text evidence="2">The sequence shown here is derived from an EMBL/GenBank/DDBJ whole genome shotgun (WGS) entry which is preliminary data.</text>
</comment>
<feature type="compositionally biased region" description="Low complexity" evidence="1">
    <location>
        <begin position="10"/>
        <end position="26"/>
    </location>
</feature>
<dbReference type="Proteomes" id="UP000469670">
    <property type="component" value="Unassembled WGS sequence"/>
</dbReference>
<organism evidence="2 3">
    <name type="scientific">Streptomyces parvus</name>
    <dbReference type="NCBI Taxonomy" id="66428"/>
    <lineage>
        <taxon>Bacteria</taxon>
        <taxon>Bacillati</taxon>
        <taxon>Actinomycetota</taxon>
        <taxon>Actinomycetes</taxon>
        <taxon>Kitasatosporales</taxon>
        <taxon>Streptomycetaceae</taxon>
        <taxon>Streptomyces</taxon>
    </lineage>
</organism>
<accession>A0A7K3S0T5</accession>
<feature type="region of interest" description="Disordered" evidence="1">
    <location>
        <begin position="1"/>
        <end position="27"/>
    </location>
</feature>